<evidence type="ECO:0000256" key="1">
    <source>
        <dbReference type="SAM" id="Phobius"/>
    </source>
</evidence>
<dbReference type="Proteomes" id="UP000682308">
    <property type="component" value="Unassembled WGS sequence"/>
</dbReference>
<dbReference type="AlphaFoldDB" id="A0A941FGN2"/>
<feature type="transmembrane region" description="Helical" evidence="1">
    <location>
        <begin position="17"/>
        <end position="38"/>
    </location>
</feature>
<comment type="caution">
    <text evidence="2">The sequence shown here is derived from an EMBL/GenBank/DDBJ whole genome shotgun (WGS) entry which is preliminary data.</text>
</comment>
<feature type="transmembrane region" description="Helical" evidence="1">
    <location>
        <begin position="44"/>
        <end position="64"/>
    </location>
</feature>
<evidence type="ECO:0000313" key="3">
    <source>
        <dbReference type="Proteomes" id="UP000682308"/>
    </source>
</evidence>
<keyword evidence="3" id="KW-1185">Reference proteome</keyword>
<reference evidence="2 3" key="1">
    <citation type="submission" date="2021-04" db="EMBL/GenBank/DDBJ databases">
        <title>Characterization of the biosynthetic gene cluster of new lipopeptides with antitumor activity in the genome of the marine Streptomyces PHM034.</title>
        <authorList>
            <person name="Ceniceros A."/>
            <person name="Canedo L."/>
            <person name="Mendez C."/>
            <person name="Olano C."/>
            <person name="Schleissner C."/>
            <person name="Cuevas C."/>
            <person name="De La Calle F."/>
            <person name="Salas J.A."/>
        </authorList>
    </citation>
    <scope>NUCLEOTIDE SEQUENCE [LARGE SCALE GENOMIC DNA]</scope>
    <source>
        <strain evidence="2 3">PHM034</strain>
    </source>
</reference>
<sequence length="66" mass="6772">MTSLDRTPGGPENSARAYVWATVVTTLATLATVLVLTFTGNDEAAVAVAAAGFLGGAVQITVHIRR</sequence>
<name>A0A941FGN2_9ACTN</name>
<organism evidence="2 3">
    <name type="scientific">Streptomyces tuirus</name>
    <dbReference type="NCBI Taxonomy" id="68278"/>
    <lineage>
        <taxon>Bacteria</taxon>
        <taxon>Bacillati</taxon>
        <taxon>Actinomycetota</taxon>
        <taxon>Actinomycetes</taxon>
        <taxon>Kitasatosporales</taxon>
        <taxon>Streptomycetaceae</taxon>
        <taxon>Streptomyces</taxon>
    </lineage>
</organism>
<dbReference type="EMBL" id="JAGTPG010000002">
    <property type="protein sequence ID" value="MBR8643016.1"/>
    <property type="molecule type" value="Genomic_DNA"/>
</dbReference>
<evidence type="ECO:0000313" key="2">
    <source>
        <dbReference type="EMBL" id="MBR8643016.1"/>
    </source>
</evidence>
<keyword evidence="1" id="KW-0812">Transmembrane</keyword>
<keyword evidence="1" id="KW-1133">Transmembrane helix</keyword>
<gene>
    <name evidence="2" type="ORF">KEF29_36095</name>
</gene>
<accession>A0A941FGN2</accession>
<proteinExistence type="predicted"/>
<protein>
    <submittedName>
        <fullName evidence="2">Uncharacterized protein</fullName>
    </submittedName>
</protein>
<keyword evidence="1" id="KW-0472">Membrane</keyword>